<feature type="transmembrane region" description="Helical" evidence="9">
    <location>
        <begin position="125"/>
        <end position="147"/>
    </location>
</feature>
<keyword evidence="8 9" id="KW-0472">Membrane</keyword>
<keyword evidence="7 9" id="KW-1133">Transmembrane helix</keyword>
<evidence type="ECO:0000313" key="10">
    <source>
        <dbReference type="EMBL" id="KAA1124477.1"/>
    </source>
</evidence>
<protein>
    <submittedName>
        <fullName evidence="10">Uncharacterized protein</fullName>
    </submittedName>
</protein>
<keyword evidence="4 9" id="KW-0812">Transmembrane</keyword>
<dbReference type="InterPro" id="IPR004813">
    <property type="entry name" value="OPT"/>
</dbReference>
<dbReference type="Pfam" id="PF03169">
    <property type="entry name" value="OPT"/>
    <property type="match status" value="1"/>
</dbReference>
<evidence type="ECO:0000256" key="4">
    <source>
        <dbReference type="ARBA" id="ARBA00022692"/>
    </source>
</evidence>
<dbReference type="GO" id="GO:0015031">
    <property type="term" value="P:protein transport"/>
    <property type="evidence" value="ECO:0007669"/>
    <property type="project" value="UniProtKB-KW"/>
</dbReference>
<accession>A0A5B0RFK1</accession>
<organism evidence="10 11">
    <name type="scientific">Puccinia graminis f. sp. tritici</name>
    <dbReference type="NCBI Taxonomy" id="56615"/>
    <lineage>
        <taxon>Eukaryota</taxon>
        <taxon>Fungi</taxon>
        <taxon>Dikarya</taxon>
        <taxon>Basidiomycota</taxon>
        <taxon>Pucciniomycotina</taxon>
        <taxon>Pucciniomycetes</taxon>
        <taxon>Pucciniales</taxon>
        <taxon>Pucciniaceae</taxon>
        <taxon>Puccinia</taxon>
    </lineage>
</organism>
<dbReference type="EMBL" id="VDEP01000204">
    <property type="protein sequence ID" value="KAA1124477.1"/>
    <property type="molecule type" value="Genomic_DNA"/>
</dbReference>
<evidence type="ECO:0000313" key="11">
    <source>
        <dbReference type="Proteomes" id="UP000325313"/>
    </source>
</evidence>
<dbReference type="Proteomes" id="UP000325313">
    <property type="component" value="Unassembled WGS sequence"/>
</dbReference>
<name>A0A5B0RFK1_PUCGR</name>
<comment type="subcellular location">
    <subcellularLocation>
        <location evidence="1">Membrane</location>
        <topology evidence="1">Multi-pass membrane protein</topology>
    </subcellularLocation>
</comment>
<comment type="caution">
    <text evidence="10">The sequence shown here is derived from an EMBL/GenBank/DDBJ whole genome shotgun (WGS) entry which is preliminary data.</text>
</comment>
<evidence type="ECO:0000256" key="5">
    <source>
        <dbReference type="ARBA" id="ARBA00022856"/>
    </source>
</evidence>
<reference evidence="10 11" key="1">
    <citation type="submission" date="2019-05" db="EMBL/GenBank/DDBJ databases">
        <title>Emergence of the Ug99 lineage of the wheat stem rust pathogen through somatic hybridization.</title>
        <authorList>
            <person name="Li F."/>
            <person name="Upadhyaya N.M."/>
            <person name="Sperschneider J."/>
            <person name="Matny O."/>
            <person name="Nguyen-Phuc H."/>
            <person name="Mago R."/>
            <person name="Raley C."/>
            <person name="Miller M.E."/>
            <person name="Silverstein K.A.T."/>
            <person name="Henningsen E."/>
            <person name="Hirsch C.D."/>
            <person name="Visser B."/>
            <person name="Pretorius Z.A."/>
            <person name="Steffenson B.J."/>
            <person name="Schwessinger B."/>
            <person name="Dodds P.N."/>
            <person name="Figueroa M."/>
        </authorList>
    </citation>
    <scope>NUCLEOTIDE SEQUENCE [LARGE SCALE GENOMIC DNA]</scope>
    <source>
        <strain evidence="10 11">Ug99</strain>
    </source>
</reference>
<dbReference type="AlphaFoldDB" id="A0A5B0RFK1"/>
<evidence type="ECO:0000256" key="9">
    <source>
        <dbReference type="SAM" id="Phobius"/>
    </source>
</evidence>
<evidence type="ECO:0000256" key="7">
    <source>
        <dbReference type="ARBA" id="ARBA00022989"/>
    </source>
</evidence>
<evidence type="ECO:0000256" key="3">
    <source>
        <dbReference type="ARBA" id="ARBA00022448"/>
    </source>
</evidence>
<feature type="transmembrane region" description="Helical" evidence="9">
    <location>
        <begin position="12"/>
        <end position="31"/>
    </location>
</feature>
<keyword evidence="3" id="KW-0813">Transport</keyword>
<feature type="transmembrane region" description="Helical" evidence="9">
    <location>
        <begin position="51"/>
        <end position="75"/>
    </location>
</feature>
<evidence type="ECO:0000256" key="6">
    <source>
        <dbReference type="ARBA" id="ARBA00022927"/>
    </source>
</evidence>
<proteinExistence type="inferred from homology"/>
<keyword evidence="5" id="KW-0571">Peptide transport</keyword>
<comment type="similarity">
    <text evidence="2">Belongs to the oligopeptide OPT transporter family.</text>
</comment>
<evidence type="ECO:0000256" key="8">
    <source>
        <dbReference type="ARBA" id="ARBA00023136"/>
    </source>
</evidence>
<evidence type="ECO:0000256" key="1">
    <source>
        <dbReference type="ARBA" id="ARBA00004141"/>
    </source>
</evidence>
<sequence length="175" mass="19748">MLGLGLSGMTRRFLVYPPMMIWPTSLASLALNNVFHDTSNPIANGWKMGRYRFFLIVFVLYGLYFVFPDAVASFLGTFNWMTWIKPDSVNLAALTGSVSGLGLNPWTTFDYNVASLLRDPIITPLFSVINQFAGQLILGMIIPALWYTNTWNTGYLPINDNGVFDRFVSFYFIDA</sequence>
<dbReference type="InterPro" id="IPR004648">
    <property type="entry name" value="Oligpept_transpt"/>
</dbReference>
<gene>
    <name evidence="10" type="ORF">PGTUg99_033681</name>
</gene>
<dbReference type="PANTHER" id="PTHR22601">
    <property type="entry name" value="ISP4 LIKE PROTEIN"/>
    <property type="match status" value="1"/>
</dbReference>
<dbReference type="GO" id="GO:0016020">
    <property type="term" value="C:membrane"/>
    <property type="evidence" value="ECO:0007669"/>
    <property type="project" value="UniProtKB-SubCell"/>
</dbReference>
<dbReference type="GO" id="GO:0035673">
    <property type="term" value="F:oligopeptide transmembrane transporter activity"/>
    <property type="evidence" value="ECO:0007669"/>
    <property type="project" value="InterPro"/>
</dbReference>
<evidence type="ECO:0000256" key="2">
    <source>
        <dbReference type="ARBA" id="ARBA00008807"/>
    </source>
</evidence>
<keyword evidence="6" id="KW-0653">Protein transport</keyword>